<dbReference type="EMBL" id="CP136336">
    <property type="protein sequence ID" value="WOB08546.1"/>
    <property type="molecule type" value="Genomic_DNA"/>
</dbReference>
<name>A0ABZ0CZF3_9BURK</name>
<accession>A0ABZ0CZF3</accession>
<evidence type="ECO:0000256" key="1">
    <source>
        <dbReference type="SAM" id="MobiDB-lite"/>
    </source>
</evidence>
<feature type="compositionally biased region" description="Basic and acidic residues" evidence="1">
    <location>
        <begin position="134"/>
        <end position="149"/>
    </location>
</feature>
<feature type="compositionally biased region" description="Low complexity" evidence="1">
    <location>
        <begin position="170"/>
        <end position="187"/>
    </location>
</feature>
<feature type="region of interest" description="Disordered" evidence="1">
    <location>
        <begin position="115"/>
        <end position="230"/>
    </location>
</feature>
<organism evidence="2 3">
    <name type="scientific">Piscinibacter gummiphilus</name>
    <dbReference type="NCBI Taxonomy" id="946333"/>
    <lineage>
        <taxon>Bacteria</taxon>
        <taxon>Pseudomonadati</taxon>
        <taxon>Pseudomonadota</taxon>
        <taxon>Betaproteobacteria</taxon>
        <taxon>Burkholderiales</taxon>
        <taxon>Sphaerotilaceae</taxon>
        <taxon>Piscinibacter</taxon>
    </lineage>
</organism>
<dbReference type="RefSeq" id="WP_316701321.1">
    <property type="nucleotide sequence ID" value="NZ_CP136336.1"/>
</dbReference>
<feature type="compositionally biased region" description="Basic and acidic residues" evidence="1">
    <location>
        <begin position="1"/>
        <end position="20"/>
    </location>
</feature>
<evidence type="ECO:0000313" key="3">
    <source>
        <dbReference type="Proteomes" id="UP001303946"/>
    </source>
</evidence>
<dbReference type="Proteomes" id="UP001303946">
    <property type="component" value="Chromosome"/>
</dbReference>
<sequence>MSGQDEARDPHLREALRHAPDAQLQAPPQLSELILKEARAKARDPKHADIPAPGWARSVWAWLARPAVATGFAGVMAATLVGLMWWDEPMDQAAPRSPLPAAAPKHEKPAAAEAPFIERTQPAEKATAPVPKPEPVRKKADAPREKRAEPNASEAAAGTARPASLPAPDPMAAAVPTPAAAPPALSADTSSNAQLAKARTREEEPKRERSSMAPAEAQRRRAAAKAQLNESRLQAEGEAYSRVASVRAAMAAEPTRWTWQRDNSDARPLNEALYAWLAQLDAATMARWQPVDATAQRPGREIRLLLDGDVQHSFRITHSGVLWQRRQGIWQFSTLASTDLTALEGNLP</sequence>
<reference evidence="2 3" key="1">
    <citation type="submission" date="2023-10" db="EMBL/GenBank/DDBJ databases">
        <title>Bacteria for the degradation of biodegradable plastic PBAT(Polybutylene adipate terephthalate).</title>
        <authorList>
            <person name="Weon H.-Y."/>
            <person name="Yeon J."/>
        </authorList>
    </citation>
    <scope>NUCLEOTIDE SEQUENCE [LARGE SCALE GENOMIC DNA]</scope>
    <source>
        <strain evidence="2 3">SBD 7-3</strain>
    </source>
</reference>
<evidence type="ECO:0000313" key="2">
    <source>
        <dbReference type="EMBL" id="WOB08546.1"/>
    </source>
</evidence>
<protein>
    <submittedName>
        <fullName evidence="2">Uncharacterized protein</fullName>
    </submittedName>
</protein>
<feature type="region of interest" description="Disordered" evidence="1">
    <location>
        <begin position="1"/>
        <end position="29"/>
    </location>
</feature>
<keyword evidence="3" id="KW-1185">Reference proteome</keyword>
<feature type="compositionally biased region" description="Basic and acidic residues" evidence="1">
    <location>
        <begin position="199"/>
        <end position="210"/>
    </location>
</feature>
<gene>
    <name evidence="2" type="ORF">RXV79_00500</name>
</gene>
<proteinExistence type="predicted"/>